<dbReference type="InterPro" id="IPR050333">
    <property type="entry name" value="SLRP"/>
</dbReference>
<dbReference type="Gene3D" id="3.80.10.10">
    <property type="entry name" value="Ribonuclease Inhibitor"/>
    <property type="match status" value="3"/>
</dbReference>
<accession>A0AA38IFP1</accession>
<dbReference type="Proteomes" id="UP001168821">
    <property type="component" value="Unassembled WGS sequence"/>
</dbReference>
<sequence>MKSFKTTLIFLIVELSFVLPTPNSAVITCYHLVGNSWEKAQVVENASTHQIKEICNESDEQKQCVEVKGSVKILYEDSFKGIPKLSEIEVYSETNLEEIEPGTFTDLPKLDILDLSGNNLQEIKSGTFVNLKVQHLILQRNSISLLREGAFVNLSDVQKLSLERNNLQELKRGVFQELYVVQLEFGSNNISKIEVGTFASVFPRDEGGIILNLSNNSFTEIDASVFDYKYSVYALMLAKNSISILRPGDLRNLPNLKYVLLSENKLKEVPEGVFNGSKIVSIELDNNEISFIGSKAFDDMKDLTFVNISNNKLKEWNNDWFCGEGAKVIRLSYNYLETIPVEAFTNIPGGSMLKLDHNRIQSISDSAFKNVTYLDSIDLSYNEIQEWNVDLMRNVKTDGAVDLNGNKIKCPESGSNSLAPKARIVYLSYSCPQVIEKALYFSDEV</sequence>
<evidence type="ECO:0000313" key="5">
    <source>
        <dbReference type="Proteomes" id="UP001168821"/>
    </source>
</evidence>
<evidence type="ECO:0000313" key="4">
    <source>
        <dbReference type="EMBL" id="KAJ3653024.1"/>
    </source>
</evidence>
<dbReference type="InterPro" id="IPR032675">
    <property type="entry name" value="LRR_dom_sf"/>
</dbReference>
<keyword evidence="2" id="KW-0677">Repeat</keyword>
<feature type="signal peptide" evidence="3">
    <location>
        <begin position="1"/>
        <end position="20"/>
    </location>
</feature>
<evidence type="ECO:0000256" key="3">
    <source>
        <dbReference type="SAM" id="SignalP"/>
    </source>
</evidence>
<keyword evidence="5" id="KW-1185">Reference proteome</keyword>
<reference evidence="4" key="1">
    <citation type="journal article" date="2023" name="G3 (Bethesda)">
        <title>Whole genome assemblies of Zophobas morio and Tenebrio molitor.</title>
        <authorList>
            <person name="Kaur S."/>
            <person name="Stinson S.A."/>
            <person name="diCenzo G.C."/>
        </authorList>
    </citation>
    <scope>NUCLEOTIDE SEQUENCE</scope>
    <source>
        <strain evidence="4">QUZm001</strain>
    </source>
</reference>
<organism evidence="4 5">
    <name type="scientific">Zophobas morio</name>
    <dbReference type="NCBI Taxonomy" id="2755281"/>
    <lineage>
        <taxon>Eukaryota</taxon>
        <taxon>Metazoa</taxon>
        <taxon>Ecdysozoa</taxon>
        <taxon>Arthropoda</taxon>
        <taxon>Hexapoda</taxon>
        <taxon>Insecta</taxon>
        <taxon>Pterygota</taxon>
        <taxon>Neoptera</taxon>
        <taxon>Endopterygota</taxon>
        <taxon>Coleoptera</taxon>
        <taxon>Polyphaga</taxon>
        <taxon>Cucujiformia</taxon>
        <taxon>Tenebrionidae</taxon>
        <taxon>Zophobas</taxon>
    </lineage>
</organism>
<evidence type="ECO:0000256" key="1">
    <source>
        <dbReference type="ARBA" id="ARBA00022614"/>
    </source>
</evidence>
<dbReference type="PANTHER" id="PTHR45712">
    <property type="entry name" value="AGAP008170-PA"/>
    <property type="match status" value="1"/>
</dbReference>
<dbReference type="PROSITE" id="PS51450">
    <property type="entry name" value="LRR"/>
    <property type="match status" value="1"/>
</dbReference>
<dbReference type="AlphaFoldDB" id="A0AA38IFP1"/>
<dbReference type="InterPro" id="IPR003591">
    <property type="entry name" value="Leu-rich_rpt_typical-subtyp"/>
</dbReference>
<dbReference type="Pfam" id="PF13855">
    <property type="entry name" value="LRR_8"/>
    <property type="match status" value="3"/>
</dbReference>
<proteinExistence type="predicted"/>
<dbReference type="PANTHER" id="PTHR45712:SF22">
    <property type="entry name" value="INSULIN-LIKE GROWTH FACTOR-BINDING PROTEIN COMPLEX ACID LABILE SUBUNIT"/>
    <property type="match status" value="1"/>
</dbReference>
<name>A0AA38IFP1_9CUCU</name>
<keyword evidence="3" id="KW-0732">Signal</keyword>
<keyword evidence="1" id="KW-0433">Leucine-rich repeat</keyword>
<dbReference type="InterPro" id="IPR001611">
    <property type="entry name" value="Leu-rich_rpt"/>
</dbReference>
<gene>
    <name evidence="4" type="ORF">Zmor_018943</name>
</gene>
<comment type="caution">
    <text evidence="4">The sequence shown here is derived from an EMBL/GenBank/DDBJ whole genome shotgun (WGS) entry which is preliminary data.</text>
</comment>
<dbReference type="EMBL" id="JALNTZ010000005">
    <property type="protein sequence ID" value="KAJ3653024.1"/>
    <property type="molecule type" value="Genomic_DNA"/>
</dbReference>
<protein>
    <submittedName>
        <fullName evidence="4">Uncharacterized protein</fullName>
    </submittedName>
</protein>
<dbReference type="SMART" id="SM00369">
    <property type="entry name" value="LRR_TYP"/>
    <property type="match status" value="7"/>
</dbReference>
<dbReference type="SUPFAM" id="SSF52058">
    <property type="entry name" value="L domain-like"/>
    <property type="match status" value="1"/>
</dbReference>
<evidence type="ECO:0000256" key="2">
    <source>
        <dbReference type="ARBA" id="ARBA00022737"/>
    </source>
</evidence>
<feature type="chain" id="PRO_5041338254" evidence="3">
    <location>
        <begin position="21"/>
        <end position="445"/>
    </location>
</feature>